<dbReference type="GO" id="GO:0005763">
    <property type="term" value="C:mitochondrial small ribosomal subunit"/>
    <property type="evidence" value="ECO:0007669"/>
    <property type="project" value="TreeGrafter"/>
</dbReference>
<comment type="caution">
    <text evidence="5">The sequence shown here is derived from an EMBL/GenBank/DDBJ whole genome shotgun (WGS) entry which is preliminary data.</text>
</comment>
<dbReference type="Pfam" id="PF00203">
    <property type="entry name" value="Ribosomal_S19"/>
    <property type="match status" value="1"/>
</dbReference>
<evidence type="ECO:0000256" key="2">
    <source>
        <dbReference type="ARBA" id="ARBA00022980"/>
    </source>
</evidence>
<dbReference type="GO" id="GO:0003735">
    <property type="term" value="F:structural constituent of ribosome"/>
    <property type="evidence" value="ECO:0007669"/>
    <property type="project" value="InterPro"/>
</dbReference>
<feature type="compositionally biased region" description="Pro residues" evidence="4">
    <location>
        <begin position="596"/>
        <end position="608"/>
    </location>
</feature>
<gene>
    <name evidence="5" type="ORF">CKAN_02758200</name>
</gene>
<comment type="similarity">
    <text evidence="1">Belongs to the universal ribosomal protein uS19 family.</text>
</comment>
<dbReference type="GO" id="GO:0000028">
    <property type="term" value="P:ribosomal small subunit assembly"/>
    <property type="evidence" value="ECO:0007669"/>
    <property type="project" value="TreeGrafter"/>
</dbReference>
<dbReference type="InterPro" id="IPR023575">
    <property type="entry name" value="Ribosomal_uS19_SF"/>
</dbReference>
<dbReference type="SUPFAM" id="SSF54570">
    <property type="entry name" value="Ribosomal protein S19"/>
    <property type="match status" value="1"/>
</dbReference>
<dbReference type="OrthoDB" id="2043at2759"/>
<feature type="region of interest" description="Disordered" evidence="4">
    <location>
        <begin position="57"/>
        <end position="93"/>
    </location>
</feature>
<feature type="compositionally biased region" description="Polar residues" evidence="4">
    <location>
        <begin position="72"/>
        <end position="82"/>
    </location>
</feature>
<dbReference type="STRING" id="337451.A0A3S3NF32"/>
<feature type="compositionally biased region" description="Low complexity" evidence="4">
    <location>
        <begin position="1104"/>
        <end position="1116"/>
    </location>
</feature>
<feature type="region of interest" description="Disordered" evidence="4">
    <location>
        <begin position="595"/>
        <end position="618"/>
    </location>
</feature>
<keyword evidence="3" id="KW-0687">Ribonucleoprotein</keyword>
<feature type="region of interest" description="Disordered" evidence="4">
    <location>
        <begin position="1104"/>
        <end position="1127"/>
    </location>
</feature>
<protein>
    <submittedName>
        <fullName evidence="5">Ribosomal protein S19 mitochondrion</fullName>
    </submittedName>
</protein>
<keyword evidence="2 5" id="KW-0689">Ribosomal protein</keyword>
<accession>A0A3S3NF32</accession>
<organism evidence="5 6">
    <name type="scientific">Cinnamomum micranthum f. kanehirae</name>
    <dbReference type="NCBI Taxonomy" id="337451"/>
    <lineage>
        <taxon>Eukaryota</taxon>
        <taxon>Viridiplantae</taxon>
        <taxon>Streptophyta</taxon>
        <taxon>Embryophyta</taxon>
        <taxon>Tracheophyta</taxon>
        <taxon>Spermatophyta</taxon>
        <taxon>Magnoliopsida</taxon>
        <taxon>Magnoliidae</taxon>
        <taxon>Laurales</taxon>
        <taxon>Lauraceae</taxon>
        <taxon>Cinnamomum</taxon>
    </lineage>
</organism>
<dbReference type="EMBL" id="QPKB01000506">
    <property type="protein sequence ID" value="RWR98088.1"/>
    <property type="molecule type" value="Genomic_DNA"/>
</dbReference>
<name>A0A3S3NF32_9MAGN</name>
<proteinExistence type="inferred from homology"/>
<feature type="region of interest" description="Disordered" evidence="4">
    <location>
        <begin position="120"/>
        <end position="141"/>
    </location>
</feature>
<feature type="compositionally biased region" description="Low complexity" evidence="4">
    <location>
        <begin position="1157"/>
        <end position="1173"/>
    </location>
</feature>
<feature type="region of interest" description="Disordered" evidence="4">
    <location>
        <begin position="1157"/>
        <end position="1177"/>
    </location>
</feature>
<evidence type="ECO:0000256" key="4">
    <source>
        <dbReference type="SAM" id="MobiDB-lite"/>
    </source>
</evidence>
<dbReference type="Proteomes" id="UP000283530">
    <property type="component" value="Unassembled WGS sequence"/>
</dbReference>
<dbReference type="GO" id="GO:0006412">
    <property type="term" value="P:translation"/>
    <property type="evidence" value="ECO:0007669"/>
    <property type="project" value="InterPro"/>
</dbReference>
<evidence type="ECO:0000313" key="5">
    <source>
        <dbReference type="EMBL" id="RWR98088.1"/>
    </source>
</evidence>
<dbReference type="PANTHER" id="PTHR11880">
    <property type="entry name" value="RIBOSOMAL PROTEIN S19P FAMILY MEMBER"/>
    <property type="match status" value="1"/>
</dbReference>
<evidence type="ECO:0000256" key="3">
    <source>
        <dbReference type="ARBA" id="ARBA00023274"/>
    </source>
</evidence>
<dbReference type="PANTHER" id="PTHR11880:SF67">
    <property type="entry name" value="SMALL RIBOSOMAL SUBUNIT PROTEIN US19M"/>
    <property type="match status" value="1"/>
</dbReference>
<dbReference type="Gene3D" id="3.30.860.10">
    <property type="entry name" value="30s Ribosomal Protein S19, Chain A"/>
    <property type="match status" value="1"/>
</dbReference>
<dbReference type="InterPro" id="IPR002222">
    <property type="entry name" value="Ribosomal_uS19"/>
</dbReference>
<sequence length="1512" mass="159971">MPRRSIWKGSFVDAFLLRIQKKRESLLSRKIWSRRSSISPEFVDCSVRIYNGKTPVRSKKQKNKVGRGCLESTPSSPFSFPDNNEEPGDPTDAWSWPTPVRFVDRFVTLLKRYGASLRTRGGRARAQPGDSDSDLMSEIPSSENLLDPETLTALLSIKARLRVCGGLAVRLLRSRGRACRRLPSSLWRSLALLFSARAVRHTGPSPLLRRRSLSLAFPSLLRPVGRARRGLAGPRSGPADRGLLASRPPPPPCPLPFCTLSCPSPSSPPTSIWLIASCRIFSRLRGFTPRDLPRPGPRPLSRPLSLPVLCPPLPALFPPLAASLSQRPFLPLVRPLPPSRAHLRGFRSLSARPALVASPGSLARFLRPRCRFSALLGGGAPPFAGPLGLFPLPLPAASCSWRRSPPRAPPPRCQVPRAPVTLRLRSFDGSVFVCSPRAGFASRSCPGLLVLSLGLACSCFSSFPFFFPPPSGSLLSPPWPRWPRSAPPRPPRPRPALPPPLFFPVCCPCPRRFASSPALSSVCTLSPSSLSGSSPAPSPGPFAWLRLPPEVLAFLGFLSSFLLCPPVPPPFLPLGAMPFRSSCLPPLTPSCGRPLPARPLPSLTPPSARPALSSSSPGRCFPSLGRGAPVPPFGGRPPASPPLRPRLHLAPYPPLPSFPSLPLGAPPFSGLPAPLFGVPSRLGARPLRFAVIFPRRAPALVRLPCLARAPAARPPLGPSPFAPSAVAPGGCFASLGFLFPSPAALLAPPASVLVRARPCPAVLARAVGLRPRPRFGRVSQPFFGRPVPSRPLPSPGLCLGSSALLRCRFLSLSPLARCLPSPPGRVGSSFARLRSFFVRDFAFAPGRLYCLVPQALLPRWRRPRGPPASRRSPRPRPLRHSVLLSVGASSSSARRLSLPLSFSSPPHVSRPLAPSPRPSRLLIPPLSPSPAPLCVRDAVFRRLRCALGPLASSPVSAPPGSPGLSLGRLLPRCPLLARAPPPSPAAARSPLPSSRPLPGRCGLSPPLRALPLASVAFCRGPPFVACAAVGPGLRAVLPARAPLRALLPVAAPRPPSARPFAPLFLPLAGALAVFLPAGVSPPAPLAASSRVVFPPGLAPPGPLRGRGAAAWGSPARPRGRRVPGLGPPRSPVSVLGAAVAPPPASLLLPSFLASRAPPGPASRPRSSSPPVARGGWGRAPPRAPVFRLFSLPLLPRAAWRWACPCCLFPPVLRFSFGSPSRVLPSAVLFFSGCFARRFPALGRPSARFLPSRPAFPLSPGPVSPRPGHPSLPLPALAPPCGLPSSGRRAPPLRCLLSRSLLVLCAACSAPPPLSASPALGPLPPGPARGSPALLAHRSAALSSLRCARSPFPVALLRPPPPLRRLLSSATSPDSVAPPLAPLHALLSAELAYCFYRRLFSVVLLLLTRGLVLSPSLQFVLLPLPALSPIPPLQLPCLVVPLGWSRSLLPWSARPFPLPLRCAAWALPALLSPCARGARRCFSLCFCSEKSSGGPFPLVPYDSLRASCPASCS</sequence>
<evidence type="ECO:0000313" key="6">
    <source>
        <dbReference type="Proteomes" id="UP000283530"/>
    </source>
</evidence>
<keyword evidence="6" id="KW-1185">Reference proteome</keyword>
<reference evidence="5 6" key="1">
    <citation type="journal article" date="2019" name="Nat. Plants">
        <title>Stout camphor tree genome fills gaps in understanding of flowering plant genome evolution.</title>
        <authorList>
            <person name="Chaw S.M."/>
            <person name="Liu Y.C."/>
            <person name="Wu Y.W."/>
            <person name="Wang H.Y."/>
            <person name="Lin C.I."/>
            <person name="Wu C.S."/>
            <person name="Ke H.M."/>
            <person name="Chang L.Y."/>
            <person name="Hsu C.Y."/>
            <person name="Yang H.T."/>
            <person name="Sudianto E."/>
            <person name="Hsu M.H."/>
            <person name="Wu K.P."/>
            <person name="Wang L.N."/>
            <person name="Leebens-Mack J.H."/>
            <person name="Tsai I.J."/>
        </authorList>
    </citation>
    <scope>NUCLEOTIDE SEQUENCE [LARGE SCALE GENOMIC DNA]</scope>
    <source>
        <strain evidence="6">cv. Chaw 1501</strain>
        <tissue evidence="5">Young leaves</tissue>
    </source>
</reference>
<evidence type="ECO:0000256" key="1">
    <source>
        <dbReference type="ARBA" id="ARBA00007345"/>
    </source>
</evidence>